<dbReference type="PANTHER" id="PTHR33745">
    <property type="entry name" value="RSBT ANTAGONIST PROTEIN RSBS-RELATED"/>
    <property type="match status" value="1"/>
</dbReference>
<dbReference type="PANTHER" id="PTHR33745:SF8">
    <property type="entry name" value="BLUE-LIGHT PHOTORECEPTOR"/>
    <property type="match status" value="1"/>
</dbReference>
<dbReference type="SUPFAM" id="SSF52091">
    <property type="entry name" value="SpoIIaa-like"/>
    <property type="match status" value="1"/>
</dbReference>
<dbReference type="InterPro" id="IPR051932">
    <property type="entry name" value="Bact_StressResp_Reg"/>
</dbReference>
<dbReference type="EMBL" id="JARTFS010000012">
    <property type="protein sequence ID" value="MED4402448.1"/>
    <property type="molecule type" value="Genomic_DNA"/>
</dbReference>
<gene>
    <name evidence="4" type="ORF">P9271_14110</name>
</gene>
<dbReference type="InterPro" id="IPR036513">
    <property type="entry name" value="STAS_dom_sf"/>
</dbReference>
<name>A0ABU6P0E7_9BACI</name>
<dbReference type="InterPro" id="IPR000014">
    <property type="entry name" value="PAS"/>
</dbReference>
<reference evidence="4 5" key="1">
    <citation type="submission" date="2023-03" db="EMBL/GenBank/DDBJ databases">
        <title>Bacillus Genome Sequencing.</title>
        <authorList>
            <person name="Dunlap C."/>
        </authorList>
    </citation>
    <scope>NUCLEOTIDE SEQUENCE [LARGE SCALE GENOMIC DNA]</scope>
    <source>
        <strain evidence="4 5">NRS-1717</strain>
    </source>
</reference>
<evidence type="ECO:0000313" key="4">
    <source>
        <dbReference type="EMBL" id="MED4402448.1"/>
    </source>
</evidence>
<dbReference type="NCBIfam" id="TIGR00229">
    <property type="entry name" value="sensory_box"/>
    <property type="match status" value="1"/>
</dbReference>
<evidence type="ECO:0000259" key="1">
    <source>
        <dbReference type="PROSITE" id="PS50112"/>
    </source>
</evidence>
<dbReference type="GeneID" id="301140733"/>
<evidence type="ECO:0000259" key="3">
    <source>
        <dbReference type="PROSITE" id="PS50801"/>
    </source>
</evidence>
<organism evidence="4 5">
    <name type="scientific">Metabacillus fastidiosus</name>
    <dbReference type="NCBI Taxonomy" id="1458"/>
    <lineage>
        <taxon>Bacteria</taxon>
        <taxon>Bacillati</taxon>
        <taxon>Bacillota</taxon>
        <taxon>Bacilli</taxon>
        <taxon>Bacillales</taxon>
        <taxon>Bacillaceae</taxon>
        <taxon>Metabacillus</taxon>
    </lineage>
</organism>
<proteinExistence type="predicted"/>
<dbReference type="PROSITE" id="PS50801">
    <property type="entry name" value="STAS"/>
    <property type="match status" value="1"/>
</dbReference>
<dbReference type="Pfam" id="PF01740">
    <property type="entry name" value="STAS"/>
    <property type="match status" value="1"/>
</dbReference>
<accession>A0ABU6P0E7</accession>
<dbReference type="InterPro" id="IPR035965">
    <property type="entry name" value="PAS-like_dom_sf"/>
</dbReference>
<dbReference type="CDD" id="cd07041">
    <property type="entry name" value="STAS_RsbR_RsbS_like"/>
    <property type="match status" value="1"/>
</dbReference>
<sequence>MDQSFSEKTYQSLIQSEEMYRQIIEFSKEIIIIHSDYKVLCINQSGADFLRASKEDIIGAGVLDIILKEYKKVIEERIQKVVSENEPAGRIEQTILRLDGTLVDVEIYCYPVIFGDKKAIHSVMRDITEKKEIERKINEVSSPVVPLLADIAVLPLVGSIDNQRAIHLLEDLPSKIQEQNIQCLIIDFSGIYNFDEVVADYLSKVNSIMKLLGVNTIITGIRPDLAVTVTKLGVDLLSMQTMATVKQALHFLGVKYEK</sequence>
<keyword evidence="5" id="KW-1185">Reference proteome</keyword>
<dbReference type="Proteomes" id="UP001342826">
    <property type="component" value="Unassembled WGS sequence"/>
</dbReference>
<evidence type="ECO:0000259" key="2">
    <source>
        <dbReference type="PROSITE" id="PS50113"/>
    </source>
</evidence>
<feature type="domain" description="PAC" evidence="2">
    <location>
        <begin position="89"/>
        <end position="139"/>
    </location>
</feature>
<protein>
    <submittedName>
        <fullName evidence="4">PAS domain S-box protein</fullName>
    </submittedName>
</protein>
<dbReference type="CDD" id="cd00130">
    <property type="entry name" value="PAS"/>
    <property type="match status" value="1"/>
</dbReference>
<dbReference type="SUPFAM" id="SSF55785">
    <property type="entry name" value="PYP-like sensor domain (PAS domain)"/>
    <property type="match status" value="1"/>
</dbReference>
<comment type="caution">
    <text evidence="4">The sequence shown here is derived from an EMBL/GenBank/DDBJ whole genome shotgun (WGS) entry which is preliminary data.</text>
</comment>
<evidence type="ECO:0000313" key="5">
    <source>
        <dbReference type="Proteomes" id="UP001342826"/>
    </source>
</evidence>
<dbReference type="InterPro" id="IPR000700">
    <property type="entry name" value="PAS-assoc_C"/>
</dbReference>
<dbReference type="Pfam" id="PF13426">
    <property type="entry name" value="PAS_9"/>
    <property type="match status" value="1"/>
</dbReference>
<dbReference type="Gene3D" id="3.30.450.20">
    <property type="entry name" value="PAS domain"/>
    <property type="match status" value="1"/>
</dbReference>
<feature type="domain" description="PAS" evidence="1">
    <location>
        <begin position="16"/>
        <end position="85"/>
    </location>
</feature>
<dbReference type="RefSeq" id="WP_174521587.1">
    <property type="nucleotide sequence ID" value="NZ_JARTFQ010000005.1"/>
</dbReference>
<dbReference type="PROSITE" id="PS50112">
    <property type="entry name" value="PAS"/>
    <property type="match status" value="1"/>
</dbReference>
<dbReference type="PROSITE" id="PS50113">
    <property type="entry name" value="PAC"/>
    <property type="match status" value="1"/>
</dbReference>
<dbReference type="Gene3D" id="3.30.750.24">
    <property type="entry name" value="STAS domain"/>
    <property type="match status" value="1"/>
</dbReference>
<dbReference type="InterPro" id="IPR002645">
    <property type="entry name" value="STAS_dom"/>
</dbReference>
<feature type="domain" description="STAS" evidence="3">
    <location>
        <begin position="141"/>
        <end position="252"/>
    </location>
</feature>